<dbReference type="HOGENOM" id="CLU_3279270_0_0_1"/>
<dbReference type="VEuPathDB" id="HostDB:ENSG00000134115"/>
<dbReference type="EMBL" id="AC026214">
    <property type="status" value="NOT_ANNOTATED_CDS"/>
    <property type="molecule type" value="Genomic_DNA"/>
</dbReference>
<protein>
    <submittedName>
        <fullName evidence="2">Contactin 6</fullName>
    </submittedName>
</protein>
<dbReference type="Ensembl" id="ENST00000394261.2">
    <property type="protein sequence ID" value="ENSP00000377804.2"/>
    <property type="gene ID" value="ENSG00000134115.14"/>
</dbReference>
<reference evidence="2 3" key="2">
    <citation type="journal article" date="2004" name="Nature">
        <title>Finishing the euchromatic sequence of the human genome.</title>
        <authorList>
            <consortium name="International Human Genome Sequencing Consortium"/>
        </authorList>
    </citation>
    <scope>NUCLEOTIDE SEQUENCE [LARGE SCALE GENOMIC DNA]</scope>
</reference>
<dbReference type="Proteomes" id="UP000005640">
    <property type="component" value="Chromosome 3"/>
</dbReference>
<dbReference type="EMBL" id="AC027123">
    <property type="status" value="NOT_ANNOTATED_CDS"/>
    <property type="molecule type" value="Genomic_DNA"/>
</dbReference>
<evidence type="ECO:0000313" key="3">
    <source>
        <dbReference type="Proteomes" id="UP000005640"/>
    </source>
</evidence>
<keyword evidence="1" id="KW-0812">Transmembrane</keyword>
<dbReference type="OrthoDB" id="5982258at2759"/>
<feature type="transmembrane region" description="Helical" evidence="1">
    <location>
        <begin position="18"/>
        <end position="40"/>
    </location>
</feature>
<keyword evidence="1" id="KW-1133">Transmembrane helix</keyword>
<dbReference type="HGNC" id="HGNC:2176">
    <property type="gene designation" value="CNTN6"/>
</dbReference>
<sequence>METGNSAATHKLFCRKVYISPILLLTGLRLWLLHLEIYLLC</sequence>
<gene>
    <name evidence="2" type="primary">CNTN6</name>
</gene>
<reference evidence="2 3" key="3">
    <citation type="journal article" date="2006" name="Nature">
        <title>The DNA sequence, annotation and analysis of human chromosome 3.</title>
        <authorList>
            <person name="Muzny D.M."/>
            <person name="Scherer S.E."/>
            <person name="Kaul R."/>
            <person name="Wang J."/>
            <person name="Yu J."/>
            <person name="Sudbrak R."/>
            <person name="Buhay C.J."/>
            <person name="Chen R."/>
            <person name="Cree A."/>
            <person name="Ding Y."/>
            <person name="Dugan-Rocha S."/>
            <person name="Gill R."/>
            <person name="Gunaratne P."/>
            <person name="Harris R.A."/>
            <person name="Hawes A.C."/>
            <person name="Hernandez J."/>
            <person name="Hodgson A.V."/>
            <person name="Hume J."/>
            <person name="Jackson A."/>
            <person name="Khan Z.M."/>
            <person name="Kovar-Smith C."/>
            <person name="Lewis L.R."/>
            <person name="Lozado R.J."/>
            <person name="Metzker M.L."/>
            <person name="Milosavljevic A."/>
            <person name="Miner G.R."/>
            <person name="Morgan M.B."/>
            <person name="Nazareth L.V."/>
            <person name="Scott G."/>
            <person name="Sodergren E."/>
            <person name="Song X.Z."/>
            <person name="Steffen D."/>
            <person name="Wei S."/>
            <person name="Wheeler D.A."/>
            <person name="Wright M.W."/>
            <person name="Worley K.C."/>
            <person name="Yuan Y."/>
            <person name="Zhang Z."/>
            <person name="Adams C.Q."/>
            <person name="Ansari-Lari M.A."/>
            <person name="Ayele M."/>
            <person name="Brown M.J."/>
            <person name="Chen G."/>
            <person name="Chen Z."/>
            <person name="Clendenning J."/>
            <person name="Clerc-Blankenburg K.P."/>
            <person name="Chen R."/>
            <person name="Chen Z."/>
            <person name="Davis C."/>
            <person name="Delgado O."/>
            <person name="Dinh H.H."/>
            <person name="Dong W."/>
            <person name="Draper H."/>
            <person name="Ernst S."/>
            <person name="Fu G."/>
            <person name="Gonzalez-Garay M.L."/>
            <person name="Garcia D.K."/>
            <person name="Gillett W."/>
            <person name="Gu J."/>
            <person name="Hao B."/>
            <person name="Haugen E."/>
            <person name="Havlak P."/>
            <person name="He X."/>
            <person name="Hennig S."/>
            <person name="Hu S."/>
            <person name="Huang W."/>
            <person name="Jackson L.R."/>
            <person name="Jacob L.S."/>
            <person name="Kelly S.H."/>
            <person name="Kube M."/>
            <person name="Levy R."/>
            <person name="Li Z."/>
            <person name="Liu B."/>
            <person name="Liu J."/>
            <person name="Liu W."/>
            <person name="Lu J."/>
            <person name="Maheshwari M."/>
            <person name="Nguyen B.V."/>
            <person name="Okwuonu G.O."/>
            <person name="Palmeiri A."/>
            <person name="Pasternak S."/>
            <person name="Perez L.M."/>
            <person name="Phelps K.A."/>
            <person name="Plopper F.J."/>
            <person name="Qiang B."/>
            <person name="Raymond C."/>
            <person name="Rodriguez R."/>
            <person name="Saenphimmachak C."/>
            <person name="Santibanez J."/>
            <person name="Shen H."/>
            <person name="Shen Y."/>
            <person name="Subramanian S."/>
            <person name="Tabor P.E."/>
            <person name="Verduzco D."/>
            <person name="Waldron L."/>
            <person name="Wang J."/>
            <person name="Wang J."/>
            <person name="Wang Q."/>
            <person name="Williams G.A."/>
            <person name="Wong G.K."/>
            <person name="Yao Z."/>
            <person name="Zhang J."/>
            <person name="Zhang X."/>
            <person name="Zhao G."/>
            <person name="Zhou J."/>
            <person name="Zhou Y."/>
            <person name="Nelson D."/>
            <person name="Lehrach H."/>
            <person name="Reinhardt R."/>
            <person name="Naylor S.L."/>
            <person name="Yang H."/>
            <person name="Olson M."/>
            <person name="Weinstock G."/>
            <person name="Gibbs R.A."/>
        </authorList>
    </citation>
    <scope>NUCLEOTIDE SEQUENCE [LARGE SCALE GENOMIC DNA]</scope>
</reference>
<evidence type="ECO:0000256" key="1">
    <source>
        <dbReference type="SAM" id="Phobius"/>
    </source>
</evidence>
<proteinExistence type="predicted"/>
<dbReference type="UCSC" id="uc062gbh.1">
    <property type="organism name" value="human"/>
</dbReference>
<dbReference type="GeneTree" id="ENSGT00940000160606"/>
<reference evidence="2" key="5">
    <citation type="submission" date="2025-09" db="UniProtKB">
        <authorList>
            <consortium name="Ensembl"/>
        </authorList>
    </citation>
    <scope>IDENTIFICATION</scope>
</reference>
<name>F8WDQ0_HUMAN</name>
<dbReference type="ChiTaRS" id="CNTN6">
    <property type="organism name" value="human"/>
</dbReference>
<dbReference type="Ensembl" id="ENST00000394261.2">
    <property type="protein sequence ID" value="ENSP00000377804.2"/>
    <property type="gene ID" value="ENSG00000134115.13"/>
</dbReference>
<dbReference type="AlphaFoldDB" id="F8WDQ0"/>
<organism evidence="2 3">
    <name type="scientific">Homo sapiens</name>
    <name type="common">Human</name>
    <dbReference type="NCBI Taxonomy" id="9606"/>
    <lineage>
        <taxon>Eukaryota</taxon>
        <taxon>Metazoa</taxon>
        <taxon>Chordata</taxon>
        <taxon>Craniata</taxon>
        <taxon>Vertebrata</taxon>
        <taxon>Euteleostomi</taxon>
        <taxon>Mammalia</taxon>
        <taxon>Eutheria</taxon>
        <taxon>Euarchontoglires</taxon>
        <taxon>Primates</taxon>
        <taxon>Haplorrhini</taxon>
        <taxon>Catarrhini</taxon>
        <taxon>Hominidae</taxon>
        <taxon>Homo</taxon>
    </lineage>
</organism>
<keyword evidence="3" id="KW-1185">Reference proteome</keyword>
<dbReference type="ExpressionAtlas" id="F8WDQ0">
    <property type="expression patterns" value="baseline and differential"/>
</dbReference>
<dbReference type="OpenTargets" id="ENSG00000134115"/>
<reference evidence="2" key="4">
    <citation type="submission" date="2025-08" db="UniProtKB">
        <authorList>
            <consortium name="Ensembl"/>
        </authorList>
    </citation>
    <scope>IDENTIFICATION</scope>
</reference>
<dbReference type="EMBL" id="KF457518">
    <property type="status" value="NOT_ANNOTATED_CDS"/>
    <property type="molecule type" value="Genomic_DNA"/>
</dbReference>
<keyword evidence="1" id="KW-0472">Membrane</keyword>
<dbReference type="EMBL" id="AC034192">
    <property type="status" value="NOT_ANNOTATED_CDS"/>
    <property type="molecule type" value="Genomic_DNA"/>
</dbReference>
<evidence type="ECO:0000313" key="2">
    <source>
        <dbReference type="Ensembl" id="ENSP00000377804.2"/>
    </source>
</evidence>
<accession>F8WDQ0</accession>
<dbReference type="Bgee" id="ENSG00000134115">
    <property type="expression patterns" value="Expressed in cerebellar hemisphere and 122 other cell types or tissues"/>
</dbReference>
<reference evidence="2 3" key="1">
    <citation type="journal article" date="2001" name="Nature">
        <title>Initial sequencing and analysis of the human genome.</title>
        <authorList>
            <consortium name="International Human Genome Sequencing Consortium"/>
            <person name="Lander E.S."/>
            <person name="Linton L.M."/>
            <person name="Birren B."/>
            <person name="Nusbaum C."/>
            <person name="Zody M.C."/>
            <person name="Baldwin J."/>
            <person name="Devon K."/>
            <person name="Dewar K."/>
            <person name="Doyle M."/>
            <person name="FitzHugh W."/>
            <person name="Funke R."/>
            <person name="Gage D."/>
            <person name="Harris K."/>
            <person name="Heaford A."/>
            <person name="Howland J."/>
            <person name="Kann L."/>
            <person name="Lehoczky J."/>
            <person name="LeVine R."/>
            <person name="McEwan P."/>
            <person name="McKernan K."/>
            <person name="Meldrim J."/>
            <person name="Mesirov J.P."/>
            <person name="Miranda C."/>
            <person name="Morris W."/>
            <person name="Naylor J."/>
            <person name="Raymond C."/>
            <person name="Rosetti M."/>
            <person name="Santos R."/>
            <person name="Sheridan A."/>
            <person name="Sougnez C."/>
            <person name="Stange-Thomann N."/>
            <person name="Stojanovic N."/>
            <person name="Subramanian A."/>
            <person name="Wyman D."/>
            <person name="Rogers J."/>
            <person name="Sulston J."/>
            <person name="Ainscough R."/>
            <person name="Beck S."/>
            <person name="Bentley D."/>
            <person name="Burton J."/>
            <person name="Clee C."/>
            <person name="Carter N."/>
            <person name="Coulson A."/>
            <person name="Deadman R."/>
            <person name="Deloukas P."/>
            <person name="Dunham A."/>
            <person name="Dunham I."/>
            <person name="Durbin R."/>
            <person name="French L."/>
            <person name="Grafham D."/>
            <person name="Gregory S."/>
            <person name="Hubbard T."/>
            <person name="Humphray S."/>
            <person name="Hunt A."/>
            <person name="Jones M."/>
            <person name="Lloyd C."/>
            <person name="McMurray A."/>
            <person name="Matthews L."/>
            <person name="Mercer S."/>
            <person name="Milne S."/>
            <person name="Mullikin J.C."/>
            <person name="Mungall A."/>
            <person name="Plumb R."/>
            <person name="Ross M."/>
            <person name="Shownkeen R."/>
            <person name="Sims S."/>
            <person name="Waterston R.H."/>
            <person name="Wilson R.K."/>
            <person name="Hillier L.W."/>
            <person name="McPherson J.D."/>
            <person name="Marra M.A."/>
            <person name="Mardis E.R."/>
            <person name="Fulton L.A."/>
            <person name="Chinwalla A.T."/>
            <person name="Pepin K.H."/>
            <person name="Gish W.R."/>
            <person name="Chissoe S.L."/>
            <person name="Wendl M.C."/>
            <person name="Delehaunty K.D."/>
            <person name="Miner T.L."/>
            <person name="Delehaunty A."/>
            <person name="Kramer J.B."/>
            <person name="Cook L.L."/>
            <person name="Fulton R.S."/>
            <person name="Johnson D.L."/>
            <person name="Minx P.J."/>
            <person name="Clifton S.W."/>
            <person name="Hawkins T."/>
            <person name="Branscomb E."/>
            <person name="Predki P."/>
            <person name="Richardson P."/>
            <person name="Wenning S."/>
            <person name="Slezak T."/>
            <person name="Doggett N."/>
            <person name="Cheng J.F."/>
            <person name="Olsen A."/>
            <person name="Lucas S."/>
            <person name="Elkin C."/>
            <person name="Uberbacher E."/>
            <person name="Frazier M."/>
            <person name="Gibbs R.A."/>
            <person name="Muzny D.M."/>
            <person name="Scherer S.E."/>
            <person name="Bouck J.B."/>
            <person name="Sodergren E.J."/>
            <person name="Worley K.C."/>
            <person name="Rives C.M."/>
            <person name="Gorrell J.H."/>
            <person name="Metzker M.L."/>
            <person name="Naylor S.L."/>
            <person name="Kucherlapati R.S."/>
            <person name="Nelson D.L."/>
            <person name="Weinstock G.M."/>
            <person name="Sakaki Y."/>
            <person name="Fujiyama A."/>
            <person name="Hattori M."/>
            <person name="Yada T."/>
            <person name="Toyoda A."/>
            <person name="Itoh T."/>
            <person name="Kawagoe C."/>
            <person name="Watanabe H."/>
            <person name="Totoki Y."/>
            <person name="Taylor T."/>
            <person name="Weissenbach J."/>
            <person name="Heilig R."/>
            <person name="Saurin W."/>
            <person name="Artiguenave F."/>
            <person name="Brottier P."/>
            <person name="Bruls T."/>
            <person name="Pelletier E."/>
            <person name="Robert C."/>
            <person name="Wincker P."/>
            <person name="Smith D.R."/>
            <person name="Doucette-Stamm L."/>
            <person name="Rubenfield M."/>
            <person name="Weinstock K."/>
            <person name="Lee H.M."/>
            <person name="Dubois J."/>
            <person name="Rosenthal A."/>
            <person name="Platzer M."/>
            <person name="Nyakatura G."/>
            <person name="Taudien S."/>
            <person name="Rump A."/>
            <person name="Yang H."/>
            <person name="Yu J."/>
            <person name="Wang J."/>
            <person name="Huang G."/>
            <person name="Gu J."/>
            <person name="Hood L."/>
            <person name="Rowen L."/>
            <person name="Madan A."/>
            <person name="Qin S."/>
            <person name="Davis R.W."/>
            <person name="Federspiel N.A."/>
            <person name="Abola A.P."/>
            <person name="Proctor M.J."/>
            <person name="Myers R.M."/>
            <person name="Schmutz J."/>
            <person name="Dickson M."/>
            <person name="Grimwood J."/>
            <person name="Cox D.R."/>
            <person name="Olson M.V."/>
            <person name="Kaul R."/>
            <person name="Raymond C."/>
            <person name="Shimizu N."/>
            <person name="Kawasaki K."/>
            <person name="Minoshima S."/>
            <person name="Evans G.A."/>
            <person name="Athanasiou M."/>
            <person name="Schultz R."/>
            <person name="Roe B.A."/>
            <person name="Chen F."/>
            <person name="Pan H."/>
            <person name="Ramser J."/>
            <person name="Lehrach H."/>
            <person name="Reinhardt R."/>
            <person name="McCombie W.R."/>
            <person name="de la Bastide M."/>
            <person name="Dedhia N."/>
            <person name="Blocker H."/>
            <person name="Hornischer K."/>
            <person name="Nordsiek G."/>
            <person name="Agarwala R."/>
            <person name="Aravind L."/>
            <person name="Bailey J.A."/>
            <person name="Bateman A."/>
            <person name="Batzoglou S."/>
            <person name="Birney E."/>
            <person name="Bork P."/>
            <person name="Brown D.G."/>
            <person name="Burge C.B."/>
            <person name="Cerutti L."/>
            <person name="Chen H.C."/>
            <person name="Church D."/>
            <person name="Clamp M."/>
            <person name="Copley R.R."/>
            <person name="Doerks T."/>
            <person name="Eddy S.R."/>
            <person name="Eichler E.E."/>
            <person name="Furey T.S."/>
            <person name="Galagan J."/>
            <person name="Gilbert J.G."/>
            <person name="Harmon C."/>
            <person name="Hayashizaki Y."/>
            <person name="Haussler D."/>
            <person name="Hermjakob H."/>
            <person name="Hokamp K."/>
            <person name="Jang W."/>
            <person name="Johnson L.S."/>
            <person name="Jones T.A."/>
            <person name="Kasif S."/>
            <person name="Kaspryzk A."/>
            <person name="Kennedy S."/>
            <person name="Kent W.J."/>
            <person name="Kitts P."/>
            <person name="Koonin E.V."/>
            <person name="Korf I."/>
            <person name="Kulp D."/>
            <person name="Lancet D."/>
            <person name="Lowe T.M."/>
            <person name="McLysaght A."/>
            <person name="Mikkelsen T."/>
            <person name="Moran J.V."/>
            <person name="Mulder N."/>
            <person name="Pollara V.J."/>
            <person name="Ponting C.P."/>
            <person name="Schuler G."/>
            <person name="Schultz J."/>
            <person name="Slater G."/>
            <person name="Smit A.F."/>
            <person name="Stupka E."/>
            <person name="Szustakowski J."/>
            <person name="Thierry-Mieg D."/>
            <person name="Thierry-Mieg J."/>
            <person name="Wagner L."/>
            <person name="Wallis J."/>
            <person name="Wheeler R."/>
            <person name="Williams A."/>
            <person name="Wolf Y.I."/>
            <person name="Wolfe K.H."/>
            <person name="Yang S.P."/>
            <person name="Yeh R.F."/>
            <person name="Collins F."/>
            <person name="Guyer M.S."/>
            <person name="Peterson J."/>
            <person name="Felsenfeld A."/>
            <person name="Wetterstrand K.A."/>
            <person name="Patrinos A."/>
            <person name="Morgan M.J."/>
            <person name="de Jong P."/>
            <person name="Catanese J.J."/>
            <person name="Osoegawa K."/>
            <person name="Shizuya H."/>
            <person name="Choi S."/>
            <person name="Chen Y.J."/>
        </authorList>
    </citation>
    <scope>NUCLEOTIDE SEQUENCE [LARGE SCALE GENOMIC DNA]</scope>
</reference>